<protein>
    <submittedName>
        <fullName evidence="1">Uncharacterized protein</fullName>
    </submittedName>
</protein>
<reference evidence="1" key="2">
    <citation type="submission" date="2021-10" db="EMBL/GenBank/DDBJ databases">
        <title>Phylogenomics reveals ancestral predisposition of the termite-cultivated fungus Termitomyces towards a domesticated lifestyle.</title>
        <authorList>
            <person name="Auxier B."/>
            <person name="Grum-Grzhimaylo A."/>
            <person name="Cardenas M.E."/>
            <person name="Lodge J.D."/>
            <person name="Laessoe T."/>
            <person name="Pedersen O."/>
            <person name="Smith M.E."/>
            <person name="Kuyper T.W."/>
            <person name="Franco-Molano E.A."/>
            <person name="Baroni T.J."/>
            <person name="Aanen D.K."/>
        </authorList>
    </citation>
    <scope>NUCLEOTIDE SEQUENCE</scope>
    <source>
        <strain evidence="1">D49</strain>
    </source>
</reference>
<name>A0A9P7GG92_9AGAR</name>
<dbReference type="AlphaFoldDB" id="A0A9P7GG92"/>
<gene>
    <name evidence="1" type="ORF">H0H81_000884</name>
</gene>
<reference evidence="1" key="1">
    <citation type="submission" date="2021-02" db="EMBL/GenBank/DDBJ databases">
        <authorList>
            <person name="Nieuwenhuis M."/>
            <person name="Van De Peppel L.J.J."/>
        </authorList>
    </citation>
    <scope>NUCLEOTIDE SEQUENCE</scope>
    <source>
        <strain evidence="1">D49</strain>
    </source>
</reference>
<dbReference type="Proteomes" id="UP000717328">
    <property type="component" value="Unassembled WGS sequence"/>
</dbReference>
<evidence type="ECO:0000313" key="1">
    <source>
        <dbReference type="EMBL" id="KAG5650072.1"/>
    </source>
</evidence>
<evidence type="ECO:0000313" key="2">
    <source>
        <dbReference type="Proteomes" id="UP000717328"/>
    </source>
</evidence>
<sequence>MTPTSRNFGFQGSFQESLALYISSNAYKNVLEAVSHPLHETIPLVLQAVSSSQDKIKDAPDLSDQIEDMSHSPLNKTSLFKKLISVFRKKKPQDIASEEPINIEEVVNVEEVVDAKKVVEENFDLEKLIDIVEKHNLAKYEEAIKN</sequence>
<keyword evidence="2" id="KW-1185">Reference proteome</keyword>
<dbReference type="EMBL" id="JABCKI010000571">
    <property type="protein sequence ID" value="KAG5650072.1"/>
    <property type="molecule type" value="Genomic_DNA"/>
</dbReference>
<comment type="caution">
    <text evidence="1">The sequence shown here is derived from an EMBL/GenBank/DDBJ whole genome shotgun (WGS) entry which is preliminary data.</text>
</comment>
<accession>A0A9P7GG92</accession>
<proteinExistence type="predicted"/>
<organism evidence="1 2">
    <name type="scientific">Sphagnurus paluster</name>
    <dbReference type="NCBI Taxonomy" id="117069"/>
    <lineage>
        <taxon>Eukaryota</taxon>
        <taxon>Fungi</taxon>
        <taxon>Dikarya</taxon>
        <taxon>Basidiomycota</taxon>
        <taxon>Agaricomycotina</taxon>
        <taxon>Agaricomycetes</taxon>
        <taxon>Agaricomycetidae</taxon>
        <taxon>Agaricales</taxon>
        <taxon>Tricholomatineae</taxon>
        <taxon>Lyophyllaceae</taxon>
        <taxon>Sphagnurus</taxon>
    </lineage>
</organism>